<reference evidence="5 6" key="1">
    <citation type="submission" date="2020-10" db="EMBL/GenBank/DDBJ databases">
        <title>Identification of Nocardia species via Next-generation sequencing and recognition of intraspecies genetic diversity.</title>
        <authorList>
            <person name="Li P."/>
            <person name="Li P."/>
            <person name="Lu B."/>
        </authorList>
    </citation>
    <scope>NUCLEOTIDE SEQUENCE [LARGE SCALE GENOMIC DNA]</scope>
    <source>
        <strain evidence="5 6">BJ06-0157</strain>
    </source>
</reference>
<sequence>MTTSHVPALRRIPSAAETAAEIPALPFTPIPRTDLLAAVDAVSNADNGGVLLVCAPAGTGKTVLLADWATRHAAGEPDVAWLTITDELDDPASLWPALHTRFGVATAQHGGPPSAGAAALVDALATRATPTVVVLDDAHLIADPLALAGVEYFLHHAPPTVTTVLCGRFAPPIRWHVLDLQSRLTRWSMDDLAFTPGQIDALCRDHGCELTETELDTLGTLTRGWAALVRIAAAHLAARADDRAAALAILARPPRAVAEFLVGELVGGLPPALRQFLTYTSIPVSFTEQLADELVGGGAGHYLHELDRINFPISADSRSEQVWYSCHPMVRAYFRAEAHRLGSQLCADLHGQSARWLRSAGLPATALPHFLADPDRENLYEFLSDYALRIVLDGAGDTLFDGLAQSAPTLLDDPFLWLVRVVDALVHGSTAAAVACLDTAMARRAGKASFASAERVDTLALAATIDVAATTEIALGVFQDEIAPTGDPDLDAYTAIQVASGLVASGEVARGEQLLHAGLALAEHAGRPRLVLRALTRLALAANAVDAATAMRDRAAHALTIAGAHGLLEATDAVQATAVAAYGAYLQGETPDPAQVSAVLAEHVEHDGSSGPVAGWHGHVIGRLLDLERTEEPSAAVEALRRSLLTLVENRTRPSVTGSLILPVVWALLRVHDHRTAQLLVERARGIVGDLAEIRMAHAALSAAADRPKTTCAMLEPLLDNAVHLRPVSAITGWLLYSSAQHEAGAAAKALAALENALNAAAPQRLIRPFLDIPAAMPLLDSYAGRFGRSENFAAGIRRHPAVHRRSAYPALTRTEMTVLKQLPSGRTAQQIATDLGVSVNTVKTHLRGIYGKLGSNSRVDALEHARRGGLL</sequence>
<keyword evidence="6" id="KW-1185">Reference proteome</keyword>
<dbReference type="SUPFAM" id="SSF52540">
    <property type="entry name" value="P-loop containing nucleoside triphosphate hydrolases"/>
    <property type="match status" value="1"/>
</dbReference>
<protein>
    <submittedName>
        <fullName evidence="5">AAA family ATPase</fullName>
    </submittedName>
</protein>
<dbReference type="Gene3D" id="1.10.10.10">
    <property type="entry name" value="Winged helix-like DNA-binding domain superfamily/Winged helix DNA-binding domain"/>
    <property type="match status" value="1"/>
</dbReference>
<evidence type="ECO:0000313" key="6">
    <source>
        <dbReference type="Proteomes" id="UP000702209"/>
    </source>
</evidence>
<dbReference type="InterPro" id="IPR016032">
    <property type="entry name" value="Sig_transdc_resp-reg_C-effctor"/>
</dbReference>
<dbReference type="RefSeq" id="WP_195132574.1">
    <property type="nucleotide sequence ID" value="NZ_JADLQX010000026.1"/>
</dbReference>
<evidence type="ECO:0000256" key="3">
    <source>
        <dbReference type="ARBA" id="ARBA00023163"/>
    </source>
</evidence>
<dbReference type="CDD" id="cd06170">
    <property type="entry name" value="LuxR_C_like"/>
    <property type="match status" value="1"/>
</dbReference>
<dbReference type="Proteomes" id="UP000702209">
    <property type="component" value="Unassembled WGS sequence"/>
</dbReference>
<dbReference type="Pfam" id="PF25873">
    <property type="entry name" value="WHD_MalT"/>
    <property type="match status" value="1"/>
</dbReference>
<keyword evidence="3" id="KW-0804">Transcription</keyword>
<gene>
    <name evidence="5" type="ORF">IU459_27985</name>
</gene>
<dbReference type="Pfam" id="PF13401">
    <property type="entry name" value="AAA_22"/>
    <property type="match status" value="1"/>
</dbReference>
<feature type="domain" description="HTH luxR-type" evidence="4">
    <location>
        <begin position="805"/>
        <end position="870"/>
    </location>
</feature>
<proteinExistence type="predicted"/>
<dbReference type="Gene3D" id="3.40.50.300">
    <property type="entry name" value="P-loop containing nucleotide triphosphate hydrolases"/>
    <property type="match status" value="1"/>
</dbReference>
<dbReference type="SMART" id="SM00421">
    <property type="entry name" value="HTH_LUXR"/>
    <property type="match status" value="1"/>
</dbReference>
<dbReference type="Gene3D" id="1.25.40.10">
    <property type="entry name" value="Tetratricopeptide repeat domain"/>
    <property type="match status" value="1"/>
</dbReference>
<dbReference type="PANTHER" id="PTHR44688">
    <property type="entry name" value="DNA-BINDING TRANSCRIPTIONAL ACTIVATOR DEVR_DOSR"/>
    <property type="match status" value="1"/>
</dbReference>
<dbReference type="SUPFAM" id="SSF46894">
    <property type="entry name" value="C-terminal effector domain of the bipartite response regulators"/>
    <property type="match status" value="1"/>
</dbReference>
<comment type="caution">
    <text evidence="5">The sequence shown here is derived from an EMBL/GenBank/DDBJ whole genome shotgun (WGS) entry which is preliminary data.</text>
</comment>
<evidence type="ECO:0000256" key="1">
    <source>
        <dbReference type="ARBA" id="ARBA00023015"/>
    </source>
</evidence>
<dbReference type="InterPro" id="IPR027417">
    <property type="entry name" value="P-loop_NTPase"/>
</dbReference>
<dbReference type="PROSITE" id="PS50043">
    <property type="entry name" value="HTH_LUXR_2"/>
    <property type="match status" value="1"/>
</dbReference>
<keyword evidence="2" id="KW-0238">DNA-binding</keyword>
<dbReference type="InterPro" id="IPR049945">
    <property type="entry name" value="AAA_22"/>
</dbReference>
<dbReference type="InterPro" id="IPR036388">
    <property type="entry name" value="WH-like_DNA-bd_sf"/>
</dbReference>
<dbReference type="InterPro" id="IPR011990">
    <property type="entry name" value="TPR-like_helical_dom_sf"/>
</dbReference>
<keyword evidence="1" id="KW-0805">Transcription regulation</keyword>
<dbReference type="InterPro" id="IPR059106">
    <property type="entry name" value="WHD_MalT"/>
</dbReference>
<dbReference type="EMBL" id="JADLQX010000026">
    <property type="protein sequence ID" value="MBF6301351.1"/>
    <property type="molecule type" value="Genomic_DNA"/>
</dbReference>
<accession>A0ABS0CXM6</accession>
<evidence type="ECO:0000313" key="5">
    <source>
        <dbReference type="EMBL" id="MBF6301351.1"/>
    </source>
</evidence>
<evidence type="ECO:0000256" key="2">
    <source>
        <dbReference type="ARBA" id="ARBA00023125"/>
    </source>
</evidence>
<evidence type="ECO:0000259" key="4">
    <source>
        <dbReference type="PROSITE" id="PS50043"/>
    </source>
</evidence>
<dbReference type="InterPro" id="IPR000792">
    <property type="entry name" value="Tscrpt_reg_LuxR_C"/>
</dbReference>
<dbReference type="PRINTS" id="PR00038">
    <property type="entry name" value="HTHLUXR"/>
</dbReference>
<dbReference type="Pfam" id="PF00196">
    <property type="entry name" value="GerE"/>
    <property type="match status" value="1"/>
</dbReference>
<dbReference type="PANTHER" id="PTHR44688:SF16">
    <property type="entry name" value="DNA-BINDING TRANSCRIPTIONAL ACTIVATOR DEVR_DOSR"/>
    <property type="match status" value="1"/>
</dbReference>
<name>A0ABS0CXM6_9NOCA</name>
<organism evidence="5 6">
    <name type="scientific">Nocardia amamiensis</name>
    <dbReference type="NCBI Taxonomy" id="404578"/>
    <lineage>
        <taxon>Bacteria</taxon>
        <taxon>Bacillati</taxon>
        <taxon>Actinomycetota</taxon>
        <taxon>Actinomycetes</taxon>
        <taxon>Mycobacteriales</taxon>
        <taxon>Nocardiaceae</taxon>
        <taxon>Nocardia</taxon>
    </lineage>
</organism>